<feature type="transmembrane region" description="Helical" evidence="12">
    <location>
        <begin position="185"/>
        <end position="206"/>
    </location>
</feature>
<evidence type="ECO:0000256" key="6">
    <source>
        <dbReference type="ARBA" id="ARBA00023136"/>
    </source>
</evidence>
<dbReference type="Pfam" id="PF00060">
    <property type="entry name" value="Lig_chan"/>
    <property type="match status" value="1"/>
</dbReference>
<feature type="region of interest" description="Disordered" evidence="11">
    <location>
        <begin position="1"/>
        <end position="43"/>
    </location>
</feature>
<evidence type="ECO:0000256" key="11">
    <source>
        <dbReference type="SAM" id="MobiDB-lite"/>
    </source>
</evidence>
<dbReference type="OrthoDB" id="5984008at2759"/>
<sequence>MPQRRPKEPCRKFALPNKTEQQRHSPDSGSTRKNSEGWKLPSDDMMRKNKELHSTFSFQCQEIDMSGALIEQTSDLIGKVNFSTALGESFYSILVQRPTQTHKSDALLAPFDTTVWILILVSLALMGPLAFLLILFRAYICRGHPMLGKIFTLGDCVWFSYGALLKQGSVLRPMNDSARVIFMTWWLFITVICAFYTANLTAFLTLAKYELPIKSLADLESKPHYRWKAPKGSALQSLIENVNENSTFYGLSLTLDKNFKHFDETEDPRNMLDNVASENTVYLDSIDVLQYFIVSDYRRRRNEFNMSEEDSCRFRYAETEIENHLFSLAYPLGSNLTKLFDPYLSQMLRGGLVDHWRIKDVPDADICSLAKGFQERSLNLNDLYSTFLIIITGYCSGTFLFILENMRRCFCKKDPHRVSNLSALINKLSLKSVYSQYPRGIRSARDSARPRTRRLSQFHNNLAASRVSRLGTSTISNSVEPHGGPDWHLDYAYSEPLFSFTTGPKGERRQLHGAALSSAASRKLGGTLTSLRDPSAAASRKFAATFTNNSLSGTMTDMEFQREGVGQGKTNDAAPEIKTINGRQYTIVRVDGVVRAIPRK</sequence>
<evidence type="ECO:0000256" key="4">
    <source>
        <dbReference type="ARBA" id="ARBA00022692"/>
    </source>
</evidence>
<evidence type="ECO:0000313" key="13">
    <source>
        <dbReference type="EMBL" id="CAD7222152.1"/>
    </source>
</evidence>
<protein>
    <submittedName>
        <fullName evidence="13">Uncharacterized protein</fullName>
    </submittedName>
</protein>
<dbReference type="EMBL" id="OB660031">
    <property type="protein sequence ID" value="CAD7222152.1"/>
    <property type="molecule type" value="Genomic_DNA"/>
</dbReference>
<evidence type="ECO:0000256" key="10">
    <source>
        <dbReference type="PIRSR" id="PIRSR601508-3"/>
    </source>
</evidence>
<evidence type="ECO:0000256" key="7">
    <source>
        <dbReference type="ARBA" id="ARBA00023170"/>
    </source>
</evidence>
<dbReference type="PANTHER" id="PTHR42643">
    <property type="entry name" value="IONOTROPIC RECEPTOR 20A-RELATED"/>
    <property type="match status" value="1"/>
</dbReference>
<evidence type="ECO:0000256" key="2">
    <source>
        <dbReference type="ARBA" id="ARBA00008685"/>
    </source>
</evidence>
<evidence type="ECO:0000256" key="12">
    <source>
        <dbReference type="SAM" id="Phobius"/>
    </source>
</evidence>
<keyword evidence="8" id="KW-0325">Glycoprotein</keyword>
<evidence type="ECO:0000256" key="9">
    <source>
        <dbReference type="PIRSR" id="PIRSR601508-2"/>
    </source>
</evidence>
<dbReference type="GO" id="GO:0050906">
    <property type="term" value="P:detection of stimulus involved in sensory perception"/>
    <property type="evidence" value="ECO:0007669"/>
    <property type="project" value="UniProtKB-ARBA"/>
</dbReference>
<dbReference type="PANTHER" id="PTHR42643:SF24">
    <property type="entry name" value="IONOTROPIC RECEPTOR 60A"/>
    <property type="match status" value="1"/>
</dbReference>
<keyword evidence="10" id="KW-1015">Disulfide bond</keyword>
<dbReference type="Gene3D" id="1.10.287.70">
    <property type="match status" value="1"/>
</dbReference>
<dbReference type="InterPro" id="IPR001508">
    <property type="entry name" value="Iono_Glu_rcpt_met"/>
</dbReference>
<feature type="disulfide bond" evidence="10">
    <location>
        <begin position="312"/>
        <end position="367"/>
    </location>
</feature>
<dbReference type="InterPro" id="IPR052192">
    <property type="entry name" value="Insect_Ionotropic_Sensory_Rcpt"/>
</dbReference>
<keyword evidence="7" id="KW-0675">Receptor</keyword>
<gene>
    <name evidence="13" type="ORF">CTOB1V02_LOCUS168</name>
</gene>
<comment type="subcellular location">
    <subcellularLocation>
        <location evidence="1">Cell membrane</location>
        <topology evidence="1">Multi-pass membrane protein</topology>
    </subcellularLocation>
</comment>
<accession>A0A7R8W2W7</accession>
<proteinExistence type="inferred from homology"/>
<feature type="compositionally biased region" description="Basic and acidic residues" evidence="11">
    <location>
        <begin position="33"/>
        <end position="43"/>
    </location>
</feature>
<evidence type="ECO:0000256" key="3">
    <source>
        <dbReference type="ARBA" id="ARBA00022475"/>
    </source>
</evidence>
<dbReference type="InterPro" id="IPR001320">
    <property type="entry name" value="Iontro_rcpt_C"/>
</dbReference>
<dbReference type="FunFam" id="1.10.287.70:FF:000143">
    <property type="entry name" value="Probable glutamate receptor"/>
    <property type="match status" value="1"/>
</dbReference>
<keyword evidence="6 12" id="KW-0472">Membrane</keyword>
<reference evidence="13" key="1">
    <citation type="submission" date="2020-11" db="EMBL/GenBank/DDBJ databases">
        <authorList>
            <person name="Tran Van P."/>
        </authorList>
    </citation>
    <scope>NUCLEOTIDE SEQUENCE</scope>
</reference>
<comment type="similarity">
    <text evidence="2">Belongs to the glutamate-gated ion channel (TC 1.A.10.1) family.</text>
</comment>
<dbReference type="SUPFAM" id="SSF53850">
    <property type="entry name" value="Periplasmic binding protein-like II"/>
    <property type="match status" value="1"/>
</dbReference>
<evidence type="ECO:0000256" key="1">
    <source>
        <dbReference type="ARBA" id="ARBA00004651"/>
    </source>
</evidence>
<feature type="site" description="Crucial to convey clamshell closure to channel opening" evidence="9">
    <location>
        <position position="213"/>
    </location>
</feature>
<keyword evidence="3" id="KW-1003">Cell membrane</keyword>
<evidence type="ECO:0000256" key="8">
    <source>
        <dbReference type="ARBA" id="ARBA00023180"/>
    </source>
</evidence>
<feature type="compositionally biased region" description="Basic and acidic residues" evidence="11">
    <location>
        <begin position="1"/>
        <end position="11"/>
    </location>
</feature>
<feature type="transmembrane region" description="Helical" evidence="12">
    <location>
        <begin position="383"/>
        <end position="403"/>
    </location>
</feature>
<feature type="transmembrane region" description="Helical" evidence="12">
    <location>
        <begin position="115"/>
        <end position="135"/>
    </location>
</feature>
<organism evidence="13">
    <name type="scientific">Cyprideis torosa</name>
    <dbReference type="NCBI Taxonomy" id="163714"/>
    <lineage>
        <taxon>Eukaryota</taxon>
        <taxon>Metazoa</taxon>
        <taxon>Ecdysozoa</taxon>
        <taxon>Arthropoda</taxon>
        <taxon>Crustacea</taxon>
        <taxon>Oligostraca</taxon>
        <taxon>Ostracoda</taxon>
        <taxon>Podocopa</taxon>
        <taxon>Podocopida</taxon>
        <taxon>Cytherocopina</taxon>
        <taxon>Cytheroidea</taxon>
        <taxon>Cytherideidae</taxon>
        <taxon>Cyprideis</taxon>
    </lineage>
</organism>
<dbReference type="PRINTS" id="PR00177">
    <property type="entry name" value="NMDARECEPTOR"/>
</dbReference>
<dbReference type="AlphaFoldDB" id="A0A7R8W2W7"/>
<keyword evidence="4 12" id="KW-0812">Transmembrane</keyword>
<dbReference type="GO" id="GO:0038023">
    <property type="term" value="F:signaling receptor activity"/>
    <property type="evidence" value="ECO:0007669"/>
    <property type="project" value="InterPro"/>
</dbReference>
<dbReference type="GO" id="GO:0005886">
    <property type="term" value="C:plasma membrane"/>
    <property type="evidence" value="ECO:0007669"/>
    <property type="project" value="UniProtKB-SubCell"/>
</dbReference>
<keyword evidence="5 12" id="KW-1133">Transmembrane helix</keyword>
<evidence type="ECO:0000256" key="5">
    <source>
        <dbReference type="ARBA" id="ARBA00022989"/>
    </source>
</evidence>
<name>A0A7R8W2W7_9CRUS</name>
<dbReference type="GO" id="GO:0015276">
    <property type="term" value="F:ligand-gated monoatomic ion channel activity"/>
    <property type="evidence" value="ECO:0007669"/>
    <property type="project" value="InterPro"/>
</dbReference>